<accession>A0ABQ9V0V6</accession>
<evidence type="ECO:0000313" key="1">
    <source>
        <dbReference type="EMBL" id="KAK2102920.1"/>
    </source>
</evidence>
<protein>
    <submittedName>
        <fullName evidence="1">Uncharacterized protein</fullName>
    </submittedName>
</protein>
<organism evidence="1 2">
    <name type="scientific">Saguinus oedipus</name>
    <name type="common">Cotton-top tamarin</name>
    <name type="synonym">Oedipomidas oedipus</name>
    <dbReference type="NCBI Taxonomy" id="9490"/>
    <lineage>
        <taxon>Eukaryota</taxon>
        <taxon>Metazoa</taxon>
        <taxon>Chordata</taxon>
        <taxon>Craniata</taxon>
        <taxon>Vertebrata</taxon>
        <taxon>Euteleostomi</taxon>
        <taxon>Mammalia</taxon>
        <taxon>Eutheria</taxon>
        <taxon>Euarchontoglires</taxon>
        <taxon>Primates</taxon>
        <taxon>Haplorrhini</taxon>
        <taxon>Platyrrhini</taxon>
        <taxon>Cebidae</taxon>
        <taxon>Callitrichinae</taxon>
        <taxon>Saguinus</taxon>
    </lineage>
</organism>
<comment type="caution">
    <text evidence="1">The sequence shown here is derived from an EMBL/GenBank/DDBJ whole genome shotgun (WGS) entry which is preliminary data.</text>
</comment>
<keyword evidence="2" id="KW-1185">Reference proteome</keyword>
<evidence type="ECO:0000313" key="2">
    <source>
        <dbReference type="Proteomes" id="UP001266305"/>
    </source>
</evidence>
<gene>
    <name evidence="1" type="ORF">P7K49_020587</name>
</gene>
<dbReference type="EMBL" id="JASSZA010000009">
    <property type="protein sequence ID" value="KAK2102920.1"/>
    <property type="molecule type" value="Genomic_DNA"/>
</dbReference>
<sequence>MVTVQPVACGPALSNVTETSADMDSHEHTSFHLSSEGWGRCQESVQSWAVGKDSVLTQEQMISDSTEARVACESGSYHTCQGSFNDSGGKQEALGCDEMRDGSSKALEVGAAQASEEESAFTPVLHPHLQNCSVDRTLVERVEIETETRIYGEVPHAGQESVDPSPYAGNRHMI</sequence>
<name>A0ABQ9V0V6_SAGOE</name>
<reference evidence="1 2" key="1">
    <citation type="submission" date="2023-05" db="EMBL/GenBank/DDBJ databases">
        <title>B98-5 Cell Line De Novo Hybrid Assembly: An Optical Mapping Approach.</title>
        <authorList>
            <person name="Kananen K."/>
            <person name="Auerbach J.A."/>
            <person name="Kautto E."/>
            <person name="Blachly J.S."/>
        </authorList>
    </citation>
    <scope>NUCLEOTIDE SEQUENCE [LARGE SCALE GENOMIC DNA]</scope>
    <source>
        <strain evidence="1">B95-8</strain>
        <tissue evidence="1">Cell line</tissue>
    </source>
</reference>
<proteinExistence type="predicted"/>
<dbReference type="Proteomes" id="UP001266305">
    <property type="component" value="Unassembled WGS sequence"/>
</dbReference>